<reference evidence="1" key="1">
    <citation type="submission" date="2013-11" db="EMBL/GenBank/DDBJ databases">
        <title>The Genome Sequence of Phytophthora parasitica CJ02B3.</title>
        <authorList>
            <consortium name="The Broad Institute Genomics Platform"/>
            <person name="Russ C."/>
            <person name="Tyler B."/>
            <person name="Panabieres F."/>
            <person name="Shan W."/>
            <person name="Tripathy S."/>
            <person name="Grunwald N."/>
            <person name="Machado M."/>
            <person name="Johnson C.S."/>
            <person name="Arredondo F."/>
            <person name="Hong C."/>
            <person name="Coffey M."/>
            <person name="Young S.K."/>
            <person name="Zeng Q."/>
            <person name="Gargeya S."/>
            <person name="Fitzgerald M."/>
            <person name="Abouelleil A."/>
            <person name="Alvarado L."/>
            <person name="Chapman S.B."/>
            <person name="Gainer-Dewar J."/>
            <person name="Goldberg J."/>
            <person name="Griggs A."/>
            <person name="Gujja S."/>
            <person name="Hansen M."/>
            <person name="Howarth C."/>
            <person name="Imamovic A."/>
            <person name="Ireland A."/>
            <person name="Larimer J."/>
            <person name="McCowan C."/>
            <person name="Murphy C."/>
            <person name="Pearson M."/>
            <person name="Poon T.W."/>
            <person name="Priest M."/>
            <person name="Roberts A."/>
            <person name="Saif S."/>
            <person name="Shea T."/>
            <person name="Sykes S."/>
            <person name="Wortman J."/>
            <person name="Nusbaum C."/>
            <person name="Birren B."/>
        </authorList>
    </citation>
    <scope>NUCLEOTIDE SEQUENCE [LARGE SCALE GENOMIC DNA]</scope>
    <source>
        <strain evidence="1">CJ02B3</strain>
    </source>
</reference>
<sequence length="110" mass="12546">MSEFVLGNPCFPKLTDLSILVLIHPSTDKLSLTQQKKSLLHTWDSHWFIADSFALELVFEWRLEYLNFSLALSIEHVLFAPERTWGSCRRGVNTREARAGGGLASNRMKP</sequence>
<proteinExistence type="predicted"/>
<name>W2GVD4_PHYNI</name>
<accession>W2GVD4</accession>
<evidence type="ECO:0000313" key="1">
    <source>
        <dbReference type="EMBL" id="ETK86839.1"/>
    </source>
</evidence>
<organism evidence="1">
    <name type="scientific">Phytophthora nicotianae</name>
    <name type="common">Potato buckeye rot agent</name>
    <name type="synonym">Phytophthora parasitica</name>
    <dbReference type="NCBI Taxonomy" id="4792"/>
    <lineage>
        <taxon>Eukaryota</taxon>
        <taxon>Sar</taxon>
        <taxon>Stramenopiles</taxon>
        <taxon>Oomycota</taxon>
        <taxon>Peronosporomycetes</taxon>
        <taxon>Peronosporales</taxon>
        <taxon>Peronosporaceae</taxon>
        <taxon>Phytophthora</taxon>
    </lineage>
</organism>
<dbReference type="AlphaFoldDB" id="W2GVD4"/>
<gene>
    <name evidence="1" type="ORF">L915_08602</name>
</gene>
<dbReference type="Proteomes" id="UP000053236">
    <property type="component" value="Unassembled WGS sequence"/>
</dbReference>
<dbReference type="VEuPathDB" id="FungiDB:PPTG_22919"/>
<protein>
    <submittedName>
        <fullName evidence="1">Uncharacterized protein</fullName>
    </submittedName>
</protein>
<dbReference type="EMBL" id="KI686250">
    <property type="protein sequence ID" value="ETK86839.1"/>
    <property type="molecule type" value="Genomic_DNA"/>
</dbReference>